<name>A0A8S1IKN6_9CHLO</name>
<dbReference type="OrthoDB" id="415015at2759"/>
<proteinExistence type="predicted"/>
<evidence type="ECO:0008006" key="7">
    <source>
        <dbReference type="Google" id="ProtNLM"/>
    </source>
</evidence>
<dbReference type="InterPro" id="IPR006073">
    <property type="entry name" value="GTP-bd"/>
</dbReference>
<organism evidence="5 6">
    <name type="scientific">Ostreobium quekettii</name>
    <dbReference type="NCBI Taxonomy" id="121088"/>
    <lineage>
        <taxon>Eukaryota</taxon>
        <taxon>Viridiplantae</taxon>
        <taxon>Chlorophyta</taxon>
        <taxon>core chlorophytes</taxon>
        <taxon>Ulvophyceae</taxon>
        <taxon>TCBD clade</taxon>
        <taxon>Bryopsidales</taxon>
        <taxon>Ostreobineae</taxon>
        <taxon>Ostreobiaceae</taxon>
        <taxon>Ostreobium</taxon>
    </lineage>
</organism>
<dbReference type="EMBL" id="CAJHUC010000305">
    <property type="protein sequence ID" value="CAD7695087.1"/>
    <property type="molecule type" value="Genomic_DNA"/>
</dbReference>
<evidence type="ECO:0000256" key="1">
    <source>
        <dbReference type="ARBA" id="ARBA00023134"/>
    </source>
</evidence>
<dbReference type="Pfam" id="PF06858">
    <property type="entry name" value="NOG1"/>
    <property type="match status" value="1"/>
</dbReference>
<comment type="caution">
    <text evidence="5">The sequence shown here is derived from an EMBL/GenBank/DDBJ whole genome shotgun (WGS) entry which is preliminary data.</text>
</comment>
<dbReference type="PANTHER" id="PTHR45759">
    <property type="entry name" value="NUCLEOLAR GTP-BINDING PROTEIN 1"/>
    <property type="match status" value="1"/>
</dbReference>
<reference evidence="5" key="1">
    <citation type="submission" date="2020-12" db="EMBL/GenBank/DDBJ databases">
        <authorList>
            <person name="Iha C."/>
        </authorList>
    </citation>
    <scope>NUCLEOTIDE SEQUENCE</scope>
</reference>
<keyword evidence="1" id="KW-0547">Nucleotide-binding</keyword>
<dbReference type="Gene3D" id="3.40.50.300">
    <property type="entry name" value="P-loop containing nucleotide triphosphate hydrolases"/>
    <property type="match status" value="1"/>
</dbReference>
<dbReference type="InterPro" id="IPR030389">
    <property type="entry name" value="G_FEOB_dom"/>
</dbReference>
<feature type="domain" description="NOG1 N-terminal helical" evidence="4">
    <location>
        <begin position="105"/>
        <end position="262"/>
    </location>
</feature>
<dbReference type="InterPro" id="IPR010674">
    <property type="entry name" value="NOG1_Rossman_fold_dom"/>
</dbReference>
<dbReference type="SUPFAM" id="SSF52540">
    <property type="entry name" value="P-loop containing nucleoside triphosphate hydrolases"/>
    <property type="match status" value="1"/>
</dbReference>
<evidence type="ECO:0000259" key="3">
    <source>
        <dbReference type="Pfam" id="PF06858"/>
    </source>
</evidence>
<dbReference type="InterPro" id="IPR027417">
    <property type="entry name" value="P-loop_NTPase"/>
</dbReference>
<dbReference type="PRINTS" id="PR00326">
    <property type="entry name" value="GTP1OBG"/>
</dbReference>
<sequence>MKPTPTLPGFGKRLHVQGPALLGRHAILKPLRFLSTALLNQRRAFIRSWHSCRGGAITPRLRAVLDGSGGADAAVGYMTPGRFEAVARDTEAAPPSPQGVAGALQRVPMVAPPDEHINSAIKRASRIGRNKRIKNLAAQAKNRAARQMDALMKAVAVPLNGYVKGFPNPQKLHPFEAALLDLTVKEEHYARVLGKVNSLRKSVLEVGRSYASRASSASSKREAEDIAEEGFDTMKRVYLRGSKSIEDLVGIAQKLRPLPMLDTAIPTLALVGAPNVGKSSLVQAISSGRPEVCNYPFTTRSIKLGHFLVDGRRHQLTDTPGLLNRNDADRNTMEMLTLSALQHLPTSVVFVLDLTEDCGTSLADQWRIRQEMKGRFENKIWLDVLSKADLLEDEFAEGDKMTQEATSRDPCAGAAQMASCLPDAFRISTVSGRGIAEMKKGIVSALSRQEQQQEA</sequence>
<dbReference type="Pfam" id="PF02421">
    <property type="entry name" value="FeoB_N"/>
    <property type="match status" value="1"/>
</dbReference>
<dbReference type="Pfam" id="PF17835">
    <property type="entry name" value="NOG1_N"/>
    <property type="match status" value="1"/>
</dbReference>
<protein>
    <recommendedName>
        <fullName evidence="7">P-loop containing nucleoside triphosphate hydrolase protein</fullName>
    </recommendedName>
</protein>
<feature type="domain" description="FeoB-type G" evidence="2">
    <location>
        <begin position="267"/>
        <end position="327"/>
    </location>
</feature>
<dbReference type="InterPro" id="IPR041623">
    <property type="entry name" value="NOG1_N"/>
</dbReference>
<evidence type="ECO:0000313" key="6">
    <source>
        <dbReference type="Proteomes" id="UP000708148"/>
    </source>
</evidence>
<dbReference type="GO" id="GO:0005525">
    <property type="term" value="F:GTP binding"/>
    <property type="evidence" value="ECO:0007669"/>
    <property type="project" value="UniProtKB-KW"/>
</dbReference>
<evidence type="ECO:0000313" key="5">
    <source>
        <dbReference type="EMBL" id="CAD7695087.1"/>
    </source>
</evidence>
<keyword evidence="1" id="KW-0342">GTP-binding</keyword>
<evidence type="ECO:0000259" key="4">
    <source>
        <dbReference type="Pfam" id="PF17835"/>
    </source>
</evidence>
<dbReference type="AlphaFoldDB" id="A0A8S1IKN6"/>
<dbReference type="Gene3D" id="1.20.120.1190">
    <property type="match status" value="1"/>
</dbReference>
<gene>
    <name evidence="5" type="ORF">OSTQU699_LOCUS448</name>
</gene>
<accession>A0A8S1IKN6</accession>
<dbReference type="Proteomes" id="UP000708148">
    <property type="component" value="Unassembled WGS sequence"/>
</dbReference>
<feature type="domain" description="Nucleolar GTP-binding protein 1 Rossman-fold" evidence="3">
    <location>
        <begin position="332"/>
        <end position="389"/>
    </location>
</feature>
<evidence type="ECO:0000259" key="2">
    <source>
        <dbReference type="Pfam" id="PF02421"/>
    </source>
</evidence>
<keyword evidence="6" id="KW-1185">Reference proteome</keyword>